<keyword evidence="11" id="KW-1185">Reference proteome</keyword>
<evidence type="ECO:0000256" key="6">
    <source>
        <dbReference type="ARBA" id="ARBA00022833"/>
    </source>
</evidence>
<dbReference type="EC" id="5.1.3.4" evidence="4"/>
<evidence type="ECO:0000256" key="2">
    <source>
        <dbReference type="ARBA" id="ARBA00001947"/>
    </source>
</evidence>
<evidence type="ECO:0000259" key="9">
    <source>
        <dbReference type="SMART" id="SM01007"/>
    </source>
</evidence>
<dbReference type="GO" id="GO:0019323">
    <property type="term" value="P:pentose catabolic process"/>
    <property type="evidence" value="ECO:0007669"/>
    <property type="project" value="TreeGrafter"/>
</dbReference>
<dbReference type="Gene3D" id="3.40.225.10">
    <property type="entry name" value="Class II aldolase/adducin N-terminal domain"/>
    <property type="match status" value="1"/>
</dbReference>
<dbReference type="SMART" id="SM01007">
    <property type="entry name" value="Aldolase_II"/>
    <property type="match status" value="1"/>
</dbReference>
<dbReference type="GO" id="GO:0008742">
    <property type="term" value="F:L-ribulose-phosphate 4-epimerase activity"/>
    <property type="evidence" value="ECO:0007669"/>
    <property type="project" value="UniProtKB-EC"/>
</dbReference>
<dbReference type="Pfam" id="PF00596">
    <property type="entry name" value="Aldolase_II"/>
    <property type="match status" value="1"/>
</dbReference>
<reference evidence="11" key="1">
    <citation type="submission" date="2016-10" db="EMBL/GenBank/DDBJ databases">
        <authorList>
            <person name="Varghese N."/>
            <person name="Submissions S."/>
        </authorList>
    </citation>
    <scope>NUCLEOTIDE SEQUENCE [LARGE SCALE GENOMIC DNA]</scope>
    <source>
        <strain evidence="11">ATCC 43811</strain>
    </source>
</reference>
<comment type="cofactor">
    <cofactor evidence="2">
        <name>Zn(2+)</name>
        <dbReference type="ChEBI" id="CHEBI:29105"/>
    </cofactor>
</comment>
<keyword evidence="7" id="KW-0413">Isomerase</keyword>
<dbReference type="STRING" id="34097.SAMN02745150_00683"/>
<evidence type="ECO:0000313" key="11">
    <source>
        <dbReference type="Proteomes" id="UP000240042"/>
    </source>
</evidence>
<dbReference type="PANTHER" id="PTHR22789:SF8">
    <property type="entry name" value="L-RIBULOSE-5-PHOSPHATE 4-EPIMERASE SGBE"/>
    <property type="match status" value="1"/>
</dbReference>
<dbReference type="AlphaFoldDB" id="A0A1I1DP34"/>
<dbReference type="OrthoDB" id="9794581at2"/>
<gene>
    <name evidence="10" type="ORF">SAMN02745150_00683</name>
</gene>
<dbReference type="Proteomes" id="UP000240042">
    <property type="component" value="Unassembled WGS sequence"/>
</dbReference>
<keyword evidence="8" id="KW-0119">Carbohydrate metabolism</keyword>
<feature type="domain" description="Class II aldolase/adducin N-terminal" evidence="9">
    <location>
        <begin position="7"/>
        <end position="198"/>
    </location>
</feature>
<dbReference type="NCBIfam" id="NF006047">
    <property type="entry name" value="PRK08193.1"/>
    <property type="match status" value="1"/>
</dbReference>
<evidence type="ECO:0000256" key="4">
    <source>
        <dbReference type="ARBA" id="ARBA00013186"/>
    </source>
</evidence>
<evidence type="ECO:0000256" key="5">
    <source>
        <dbReference type="ARBA" id="ARBA00022723"/>
    </source>
</evidence>
<dbReference type="RefSeq" id="WP_092318645.1">
    <property type="nucleotide sequence ID" value="NZ_FOKY01000003.1"/>
</dbReference>
<name>A0A1I1DP34_BREAD</name>
<evidence type="ECO:0000256" key="3">
    <source>
        <dbReference type="ARBA" id="ARBA00010037"/>
    </source>
</evidence>
<sequence length="230" mass="25901">MLKELKERVYLANKKIVQENLVILTWGNASAFDQKSELLVIKPSGIPYDTMKSEDMVIVGLDGKVVEGKLKPSSDMPTHLEIYKKWGNKVQGVVHTHSIYATAWAQSGLDIPVQGTTHADYFYGDIPCLSFLTKKEVEENYEYYTGVKIVSEFEKKKIDPLKMGACLLAGHGPFTWGGNIDKAVENAIVLETVAKMGFSTLLLNRNIKLPEYILDKHYLRKHGKNAYYGQ</sequence>
<dbReference type="GO" id="GO:0016832">
    <property type="term" value="F:aldehyde-lyase activity"/>
    <property type="evidence" value="ECO:0007669"/>
    <property type="project" value="TreeGrafter"/>
</dbReference>
<dbReference type="SUPFAM" id="SSF53639">
    <property type="entry name" value="AraD/HMP-PK domain-like"/>
    <property type="match status" value="1"/>
</dbReference>
<keyword evidence="5" id="KW-0479">Metal-binding</keyword>
<organism evidence="10 11">
    <name type="scientific">Brevinema andersonii</name>
    <dbReference type="NCBI Taxonomy" id="34097"/>
    <lineage>
        <taxon>Bacteria</taxon>
        <taxon>Pseudomonadati</taxon>
        <taxon>Spirochaetota</taxon>
        <taxon>Spirochaetia</taxon>
        <taxon>Brevinematales</taxon>
        <taxon>Brevinemataceae</taxon>
        <taxon>Brevinema</taxon>
    </lineage>
</organism>
<dbReference type="PANTHER" id="PTHR22789">
    <property type="entry name" value="FUCULOSE PHOSPHATE ALDOLASE"/>
    <property type="match status" value="1"/>
</dbReference>
<comment type="catalytic activity">
    <reaction evidence="1">
        <text>L-ribulose 5-phosphate = D-xylulose 5-phosphate</text>
        <dbReference type="Rhea" id="RHEA:22368"/>
        <dbReference type="ChEBI" id="CHEBI:57737"/>
        <dbReference type="ChEBI" id="CHEBI:58226"/>
        <dbReference type="EC" id="5.1.3.4"/>
    </reaction>
</comment>
<evidence type="ECO:0000313" key="10">
    <source>
        <dbReference type="EMBL" id="SFB76661.1"/>
    </source>
</evidence>
<evidence type="ECO:0000256" key="1">
    <source>
        <dbReference type="ARBA" id="ARBA00001726"/>
    </source>
</evidence>
<dbReference type="InterPro" id="IPR036409">
    <property type="entry name" value="Aldolase_II/adducin_N_sf"/>
</dbReference>
<dbReference type="GO" id="GO:0005829">
    <property type="term" value="C:cytosol"/>
    <property type="evidence" value="ECO:0007669"/>
    <property type="project" value="TreeGrafter"/>
</dbReference>
<comment type="similarity">
    <text evidence="3">Belongs to the aldolase class II family. AraD/FucA subfamily.</text>
</comment>
<dbReference type="FunFam" id="3.40.225.10:FF:000001">
    <property type="entry name" value="L-ribulose-5-phosphate 4-epimerase UlaF"/>
    <property type="match status" value="1"/>
</dbReference>
<dbReference type="InterPro" id="IPR001303">
    <property type="entry name" value="Aldolase_II/adducin_N"/>
</dbReference>
<dbReference type="InterPro" id="IPR050197">
    <property type="entry name" value="Aldolase_class_II_sugar_metab"/>
</dbReference>
<protein>
    <recommendedName>
        <fullName evidence="4">L-ribulose-5-phosphate 4-epimerase</fullName>
        <ecNumber evidence="4">5.1.3.4</ecNumber>
    </recommendedName>
</protein>
<dbReference type="GO" id="GO:0046872">
    <property type="term" value="F:metal ion binding"/>
    <property type="evidence" value="ECO:0007669"/>
    <property type="project" value="UniProtKB-KW"/>
</dbReference>
<keyword evidence="6" id="KW-0862">Zinc</keyword>
<evidence type="ECO:0000256" key="7">
    <source>
        <dbReference type="ARBA" id="ARBA00023235"/>
    </source>
</evidence>
<dbReference type="EMBL" id="FOKY01000003">
    <property type="protein sequence ID" value="SFB76661.1"/>
    <property type="molecule type" value="Genomic_DNA"/>
</dbReference>
<accession>A0A1I1DP34</accession>
<evidence type="ECO:0000256" key="8">
    <source>
        <dbReference type="ARBA" id="ARBA00023277"/>
    </source>
</evidence>
<proteinExistence type="inferred from homology"/>